<organism evidence="9 10">
    <name type="scientific">Blomia tropicalis</name>
    <name type="common">Mite</name>
    <dbReference type="NCBI Taxonomy" id="40697"/>
    <lineage>
        <taxon>Eukaryota</taxon>
        <taxon>Metazoa</taxon>
        <taxon>Ecdysozoa</taxon>
        <taxon>Arthropoda</taxon>
        <taxon>Chelicerata</taxon>
        <taxon>Arachnida</taxon>
        <taxon>Acari</taxon>
        <taxon>Acariformes</taxon>
        <taxon>Sarcoptiformes</taxon>
        <taxon>Astigmata</taxon>
        <taxon>Glycyphagoidea</taxon>
        <taxon>Echimyopodidae</taxon>
        <taxon>Blomia</taxon>
    </lineage>
</organism>
<evidence type="ECO:0000256" key="3">
    <source>
        <dbReference type="ARBA" id="ARBA00022946"/>
    </source>
</evidence>
<name>A0A9Q0M4D9_BLOTA</name>
<keyword evidence="6" id="KW-0687">Ribonucleoprotein</keyword>
<dbReference type="Proteomes" id="UP001142055">
    <property type="component" value="Chromosome 2"/>
</dbReference>
<evidence type="ECO:0000256" key="5">
    <source>
        <dbReference type="ARBA" id="ARBA00023128"/>
    </source>
</evidence>
<dbReference type="GO" id="GO:0003735">
    <property type="term" value="F:structural constituent of ribosome"/>
    <property type="evidence" value="ECO:0007669"/>
    <property type="project" value="InterPro"/>
</dbReference>
<dbReference type="OMA" id="IHEIQVV"/>
<evidence type="ECO:0000313" key="10">
    <source>
        <dbReference type="Proteomes" id="UP001142055"/>
    </source>
</evidence>
<gene>
    <name evidence="9" type="ORF">RDWZM_004609</name>
</gene>
<dbReference type="SUPFAM" id="SSF50104">
    <property type="entry name" value="Translation proteins SH3-like domain"/>
    <property type="match status" value="1"/>
</dbReference>
<dbReference type="InterPro" id="IPR001857">
    <property type="entry name" value="Ribosomal_bL19"/>
</dbReference>
<dbReference type="AlphaFoldDB" id="A0A9Q0M4D9"/>
<dbReference type="EMBL" id="JAPWDV010000002">
    <property type="protein sequence ID" value="KAJ6218797.1"/>
    <property type="molecule type" value="Genomic_DNA"/>
</dbReference>
<dbReference type="OrthoDB" id="432645at2759"/>
<sequence length="316" mass="37561">MNSIYRSRRFFSNLLRYQLVIFQGSKQSIHYRKGLKKDPTNKVPARLKPIDPIVESARKSFGKTIIPPELAELRFAYPEFLPSFVKEHRNPILEKVMRDDMLKRRTVIDIPEFYVGTIMAVTITDHWASGKLSKFVGICIERNGQGTFANFTLRNRVDGQGVEIRYDLYNPTIQEIQVLKLEKRLDDHLLYLRDALPKYSEFPFDLPPEPPRKAGEPVPINTIQVEMKEWPWTKKWEFKNLKGIQKLPNMPDYNYLNKWKRINELAQFDLMSQYRQHVSEDEQLPIWNQVGEHHENIRKTREIERRRKLIRKDLNA</sequence>
<dbReference type="PANTHER" id="PTHR15680:SF9">
    <property type="entry name" value="LARGE RIBOSOMAL SUBUNIT PROTEIN BL19M"/>
    <property type="match status" value="1"/>
</dbReference>
<dbReference type="InterPro" id="IPR038657">
    <property type="entry name" value="Ribosomal_bL19_sf"/>
</dbReference>
<evidence type="ECO:0000256" key="2">
    <source>
        <dbReference type="ARBA" id="ARBA00005781"/>
    </source>
</evidence>
<keyword evidence="3" id="KW-0809">Transit peptide</keyword>
<proteinExistence type="inferred from homology"/>
<keyword evidence="4" id="KW-0689">Ribosomal protein</keyword>
<evidence type="ECO:0000256" key="7">
    <source>
        <dbReference type="ARBA" id="ARBA00035288"/>
    </source>
</evidence>
<dbReference type="FunFam" id="2.30.30.790:FF:000002">
    <property type="entry name" value="39S ribosomal protein L19, mitochondrial"/>
    <property type="match status" value="1"/>
</dbReference>
<evidence type="ECO:0000256" key="1">
    <source>
        <dbReference type="ARBA" id="ARBA00004173"/>
    </source>
</evidence>
<evidence type="ECO:0000256" key="4">
    <source>
        <dbReference type="ARBA" id="ARBA00022980"/>
    </source>
</evidence>
<evidence type="ECO:0000256" key="6">
    <source>
        <dbReference type="ARBA" id="ARBA00023274"/>
    </source>
</evidence>
<comment type="subcellular location">
    <subcellularLocation>
        <location evidence="1">Mitochondrion</location>
    </subcellularLocation>
</comment>
<accession>A0A9Q0M4D9</accession>
<protein>
    <recommendedName>
        <fullName evidence="7">Large ribosomal subunit protein bL19m</fullName>
    </recommendedName>
    <alternativeName>
        <fullName evidence="8">39S ribosomal protein L19, mitochondrial</fullName>
    </alternativeName>
</protein>
<evidence type="ECO:0000256" key="8">
    <source>
        <dbReference type="ARBA" id="ARBA00035359"/>
    </source>
</evidence>
<dbReference type="GO" id="GO:0006412">
    <property type="term" value="P:translation"/>
    <property type="evidence" value="ECO:0007669"/>
    <property type="project" value="InterPro"/>
</dbReference>
<reference evidence="9" key="1">
    <citation type="submission" date="2022-12" db="EMBL/GenBank/DDBJ databases">
        <title>Genome assemblies of Blomia tropicalis.</title>
        <authorList>
            <person name="Cui Y."/>
        </authorList>
    </citation>
    <scope>NUCLEOTIDE SEQUENCE</scope>
    <source>
        <tissue evidence="9">Adult mites</tissue>
    </source>
</reference>
<dbReference type="InterPro" id="IPR008991">
    <property type="entry name" value="Translation_prot_SH3-like_sf"/>
</dbReference>
<dbReference type="Pfam" id="PF01245">
    <property type="entry name" value="Ribosomal_L19"/>
    <property type="match status" value="1"/>
</dbReference>
<dbReference type="PANTHER" id="PTHR15680">
    <property type="entry name" value="RIBOSOMAL PROTEIN L19"/>
    <property type="match status" value="1"/>
</dbReference>
<keyword evidence="5" id="KW-0496">Mitochondrion</keyword>
<dbReference type="GO" id="GO:0005762">
    <property type="term" value="C:mitochondrial large ribosomal subunit"/>
    <property type="evidence" value="ECO:0007669"/>
    <property type="project" value="TreeGrafter"/>
</dbReference>
<evidence type="ECO:0000313" key="9">
    <source>
        <dbReference type="EMBL" id="KAJ6218797.1"/>
    </source>
</evidence>
<dbReference type="Gene3D" id="2.30.30.790">
    <property type="match status" value="1"/>
</dbReference>
<keyword evidence="10" id="KW-1185">Reference proteome</keyword>
<comment type="similarity">
    <text evidence="2">Belongs to the bacterial ribosomal protein bL19 family.</text>
</comment>
<comment type="caution">
    <text evidence="9">The sequence shown here is derived from an EMBL/GenBank/DDBJ whole genome shotgun (WGS) entry which is preliminary data.</text>
</comment>